<gene>
    <name evidence="1" type="ORF">ESB13_04730</name>
</gene>
<dbReference type="Proteomes" id="UP000290545">
    <property type="component" value="Unassembled WGS sequence"/>
</dbReference>
<dbReference type="EMBL" id="SDHZ01000001">
    <property type="protein sequence ID" value="RXK86119.1"/>
    <property type="molecule type" value="Genomic_DNA"/>
</dbReference>
<dbReference type="AlphaFoldDB" id="A0A4Q1DC62"/>
<evidence type="ECO:0008006" key="3">
    <source>
        <dbReference type="Google" id="ProtNLM"/>
    </source>
</evidence>
<reference evidence="1 2" key="1">
    <citation type="submission" date="2019-01" db="EMBL/GenBank/DDBJ databases">
        <title>Filimonas sp. strain TTM-71.</title>
        <authorList>
            <person name="Chen W.-M."/>
        </authorList>
    </citation>
    <scope>NUCLEOTIDE SEQUENCE [LARGE SCALE GENOMIC DNA]</scope>
    <source>
        <strain evidence="1 2">TTM-71</strain>
    </source>
</reference>
<accession>A0A4Q1DC62</accession>
<dbReference type="RefSeq" id="WP_129001869.1">
    <property type="nucleotide sequence ID" value="NZ_SDHZ01000001.1"/>
</dbReference>
<dbReference type="OrthoDB" id="108192at2"/>
<name>A0A4Q1DC62_9BACT</name>
<dbReference type="SUPFAM" id="SSF56059">
    <property type="entry name" value="Glutathione synthetase ATP-binding domain-like"/>
    <property type="match status" value="1"/>
</dbReference>
<evidence type="ECO:0000313" key="2">
    <source>
        <dbReference type="Proteomes" id="UP000290545"/>
    </source>
</evidence>
<keyword evidence="2" id="KW-1185">Reference proteome</keyword>
<comment type="caution">
    <text evidence="1">The sequence shown here is derived from an EMBL/GenBank/DDBJ whole genome shotgun (WGS) entry which is preliminary data.</text>
</comment>
<protein>
    <recommendedName>
        <fullName evidence="3">Circularly permuted type 2 ATP-grasp protein</fullName>
    </recommendedName>
</protein>
<proteinExistence type="predicted"/>
<organism evidence="1 2">
    <name type="scientific">Filimonas effusa</name>
    <dbReference type="NCBI Taxonomy" id="2508721"/>
    <lineage>
        <taxon>Bacteria</taxon>
        <taxon>Pseudomonadati</taxon>
        <taxon>Bacteroidota</taxon>
        <taxon>Chitinophagia</taxon>
        <taxon>Chitinophagales</taxon>
        <taxon>Chitinophagaceae</taxon>
        <taxon>Filimonas</taxon>
    </lineage>
</organism>
<sequence>MVAAYRNRFNGQFSEALYRRYLAELDAVHPGAISFRVAETPVFIDSLFRDKMLNACEHIADYILQPEFIAQTAPAIPHAFRIPGDTGKPHFMVFDFGVCEGADGLPEPQLVEMQGFPTLFAFQRHMSETARRVYQIPDSASSYLNGFTAGSYTSLLKEIIIGEADRAEVILLELKPHEQKTRIDFYLTEDYLGIKPVCITELEKEGRYLYYRRDGHKVRVRRIFNRLIFDELMQQPEEIRIRLRFLQEAEAVEWVTHPDWFYRISKYTLPFIRHRYVPETQFLHEVQTLPDDLSAYVVKPLFSFAGKGVMIDVTREAIAQIEDPHNWILQKKVAYAPVIYTPDTPAKVEVRLFYFWKDGWARPVAVHNLARLSKGKMIGVGFNSNETWVGGSMAYFV</sequence>
<evidence type="ECO:0000313" key="1">
    <source>
        <dbReference type="EMBL" id="RXK86119.1"/>
    </source>
</evidence>